<name>A0AAV6TX99_9ARAC</name>
<comment type="caution">
    <text evidence="2">The sequence shown here is derived from an EMBL/GenBank/DDBJ whole genome shotgun (WGS) entry which is preliminary data.</text>
</comment>
<feature type="region of interest" description="Disordered" evidence="1">
    <location>
        <begin position="46"/>
        <end position="104"/>
    </location>
</feature>
<feature type="compositionally biased region" description="Polar residues" evidence="1">
    <location>
        <begin position="76"/>
        <end position="97"/>
    </location>
</feature>
<dbReference type="Proteomes" id="UP000827092">
    <property type="component" value="Unassembled WGS sequence"/>
</dbReference>
<reference evidence="2 3" key="1">
    <citation type="journal article" date="2022" name="Nat. Ecol. Evol.">
        <title>A masculinizing supergene underlies an exaggerated male reproductive morph in a spider.</title>
        <authorList>
            <person name="Hendrickx F."/>
            <person name="De Corte Z."/>
            <person name="Sonet G."/>
            <person name="Van Belleghem S.M."/>
            <person name="Kostlbacher S."/>
            <person name="Vangestel C."/>
        </authorList>
    </citation>
    <scope>NUCLEOTIDE SEQUENCE [LARGE SCALE GENOMIC DNA]</scope>
    <source>
        <strain evidence="2">W744_W776</strain>
    </source>
</reference>
<evidence type="ECO:0000313" key="2">
    <source>
        <dbReference type="EMBL" id="KAG8176444.1"/>
    </source>
</evidence>
<dbReference type="EMBL" id="JAFNEN010000880">
    <property type="protein sequence ID" value="KAG8176444.1"/>
    <property type="molecule type" value="Genomic_DNA"/>
</dbReference>
<gene>
    <name evidence="2" type="ORF">JTE90_009607</name>
</gene>
<organism evidence="2 3">
    <name type="scientific">Oedothorax gibbosus</name>
    <dbReference type="NCBI Taxonomy" id="931172"/>
    <lineage>
        <taxon>Eukaryota</taxon>
        <taxon>Metazoa</taxon>
        <taxon>Ecdysozoa</taxon>
        <taxon>Arthropoda</taxon>
        <taxon>Chelicerata</taxon>
        <taxon>Arachnida</taxon>
        <taxon>Araneae</taxon>
        <taxon>Araneomorphae</taxon>
        <taxon>Entelegynae</taxon>
        <taxon>Araneoidea</taxon>
        <taxon>Linyphiidae</taxon>
        <taxon>Erigoninae</taxon>
        <taxon>Oedothorax</taxon>
    </lineage>
</organism>
<proteinExistence type="predicted"/>
<sequence length="114" mass="12981">MANSANCENMKCLQKRGNKQTTRQLRCTFCRPVNVNYPMANSWVRHHKTPPTKITSTREKIQSITHKSGRIHRSVDPTSKQSLSPGNFRENPSNTYSLPGDPHAPPKGMFYLLE</sequence>
<evidence type="ECO:0000313" key="3">
    <source>
        <dbReference type="Proteomes" id="UP000827092"/>
    </source>
</evidence>
<evidence type="ECO:0000256" key="1">
    <source>
        <dbReference type="SAM" id="MobiDB-lite"/>
    </source>
</evidence>
<accession>A0AAV6TX99</accession>
<keyword evidence="3" id="KW-1185">Reference proteome</keyword>
<protein>
    <submittedName>
        <fullName evidence="2">Uncharacterized protein</fullName>
    </submittedName>
</protein>
<dbReference type="AlphaFoldDB" id="A0AAV6TX99"/>